<dbReference type="EnsemblMetazoa" id="BGLB035675-RA">
    <property type="protein sequence ID" value="BGLB035675-PA"/>
    <property type="gene ID" value="BGLB035675"/>
</dbReference>
<dbReference type="InterPro" id="IPR012337">
    <property type="entry name" value="RNaseH-like_sf"/>
</dbReference>
<feature type="domain" description="Integrase zinc-binding" evidence="2">
    <location>
        <begin position="189"/>
        <end position="245"/>
    </location>
</feature>
<dbReference type="SUPFAM" id="SSF53098">
    <property type="entry name" value="Ribonuclease H-like"/>
    <property type="match status" value="1"/>
</dbReference>
<dbReference type="InterPro" id="IPR050951">
    <property type="entry name" value="Retrovirus_Pol_polyprotein"/>
</dbReference>
<dbReference type="KEGG" id="bgt:106061442"/>
<evidence type="ECO:0000259" key="2">
    <source>
        <dbReference type="Pfam" id="PF17921"/>
    </source>
</evidence>
<reference evidence="3" key="1">
    <citation type="submission" date="2020-05" db="UniProtKB">
        <authorList>
            <consortium name="EnsemblMetazoa"/>
        </authorList>
    </citation>
    <scope>IDENTIFICATION</scope>
    <source>
        <strain evidence="3">BB02</strain>
    </source>
</reference>
<evidence type="ECO:0000256" key="1">
    <source>
        <dbReference type="SAM" id="MobiDB-lite"/>
    </source>
</evidence>
<dbReference type="Gene3D" id="3.30.420.10">
    <property type="entry name" value="Ribonuclease H-like superfamily/Ribonuclease H"/>
    <property type="match status" value="1"/>
</dbReference>
<feature type="region of interest" description="Disordered" evidence="1">
    <location>
        <begin position="1"/>
        <end position="68"/>
    </location>
</feature>
<dbReference type="AlphaFoldDB" id="A0A2C9LWG4"/>
<evidence type="ECO:0000313" key="3">
    <source>
        <dbReference type="EnsemblMetazoa" id="BGLB035675-PA"/>
    </source>
</evidence>
<dbReference type="InterPro" id="IPR041588">
    <property type="entry name" value="Integrase_H2C2"/>
</dbReference>
<accession>A0A2C9LWG4</accession>
<proteinExistence type="predicted"/>
<dbReference type="PANTHER" id="PTHR37984">
    <property type="entry name" value="PROTEIN CBG26694"/>
    <property type="match status" value="1"/>
</dbReference>
<feature type="compositionally biased region" description="Polar residues" evidence="1">
    <location>
        <begin position="9"/>
        <end position="33"/>
    </location>
</feature>
<protein>
    <recommendedName>
        <fullName evidence="2">Integrase zinc-binding domain-containing protein</fullName>
    </recommendedName>
</protein>
<evidence type="ECO:0000313" key="4">
    <source>
        <dbReference type="Proteomes" id="UP000076420"/>
    </source>
</evidence>
<sequence length="308" mass="35046">MNVGKKQAVSKNQNFDRPTSPTQRYSNREQYNLNKAPGNNKPDNKPRYRSHSQDSRPQYMPNRSSYNRSYYNEHSTMTVIAKSNGLKFYPGFVGDKKVEVLRDTGSTSTLVHERFVHANRFTGNHVQATAFNGTVSRLPEAIIYVTTPFFSGQTKALVTPNLPNKPYFQDGLLVKNAMHKDNTVQQIIVPQKYRKEILATGHNIPHASHMGVIKTKARILKEFYWPSIIKDVKKYVKSCHICQVKGPKNNKSQAPIQDMELTDKPFQKVSVDLIGPMPVASARNHRYVLTLIDTCTRWTEAVPLVNIT</sequence>
<dbReference type="GO" id="GO:0003676">
    <property type="term" value="F:nucleic acid binding"/>
    <property type="evidence" value="ECO:0007669"/>
    <property type="project" value="InterPro"/>
</dbReference>
<dbReference type="InterPro" id="IPR036397">
    <property type="entry name" value="RNaseH_sf"/>
</dbReference>
<dbReference type="Gene3D" id="1.10.340.70">
    <property type="match status" value="1"/>
</dbReference>
<dbReference type="Pfam" id="PF17921">
    <property type="entry name" value="Integrase_H2C2"/>
    <property type="match status" value="1"/>
</dbReference>
<dbReference type="FunFam" id="1.10.340.70:FF:000001">
    <property type="entry name" value="Retrovirus-related Pol polyprotein from transposon gypsy-like Protein"/>
    <property type="match status" value="1"/>
</dbReference>
<dbReference type="Proteomes" id="UP000076420">
    <property type="component" value="Unassembled WGS sequence"/>
</dbReference>
<dbReference type="STRING" id="6526.A0A2C9LWG4"/>
<dbReference type="VEuPathDB" id="VectorBase:BGLB035675"/>
<name>A0A2C9LWG4_BIOGL</name>
<feature type="compositionally biased region" description="Basic and acidic residues" evidence="1">
    <location>
        <begin position="42"/>
        <end position="54"/>
    </location>
</feature>
<dbReference type="VEuPathDB" id="VectorBase:BGLAX_036675"/>
<gene>
    <name evidence="3" type="primary">106061442</name>
</gene>
<dbReference type="VEuPathDB" id="VectorBase:BGLAX_032941"/>
<dbReference type="PANTHER" id="PTHR37984:SF15">
    <property type="entry name" value="INTEGRASE CATALYTIC DOMAIN-CONTAINING PROTEIN"/>
    <property type="match status" value="1"/>
</dbReference>
<organism evidence="3 4">
    <name type="scientific">Biomphalaria glabrata</name>
    <name type="common">Bloodfluke planorb</name>
    <name type="synonym">Freshwater snail</name>
    <dbReference type="NCBI Taxonomy" id="6526"/>
    <lineage>
        <taxon>Eukaryota</taxon>
        <taxon>Metazoa</taxon>
        <taxon>Spiralia</taxon>
        <taxon>Lophotrochozoa</taxon>
        <taxon>Mollusca</taxon>
        <taxon>Gastropoda</taxon>
        <taxon>Heterobranchia</taxon>
        <taxon>Euthyneura</taxon>
        <taxon>Panpulmonata</taxon>
        <taxon>Hygrophila</taxon>
        <taxon>Lymnaeoidea</taxon>
        <taxon>Planorbidae</taxon>
        <taxon>Biomphalaria</taxon>
    </lineage>
</organism>